<gene>
    <name evidence="2" type="ORF">HMPREF1541_01709</name>
</gene>
<reference evidence="2 3" key="1">
    <citation type="submission" date="2013-03" db="EMBL/GenBank/DDBJ databases">
        <title>The Genome Sequence of Phialophora europaea CBS 101466.</title>
        <authorList>
            <consortium name="The Broad Institute Genomics Platform"/>
            <person name="Cuomo C."/>
            <person name="de Hoog S."/>
            <person name="Gorbushina A."/>
            <person name="Walker B."/>
            <person name="Young S.K."/>
            <person name="Zeng Q."/>
            <person name="Gargeya S."/>
            <person name="Fitzgerald M."/>
            <person name="Haas B."/>
            <person name="Abouelleil A."/>
            <person name="Allen A.W."/>
            <person name="Alvarado L."/>
            <person name="Arachchi H.M."/>
            <person name="Berlin A.M."/>
            <person name="Chapman S.B."/>
            <person name="Gainer-Dewar J."/>
            <person name="Goldberg J."/>
            <person name="Griggs A."/>
            <person name="Gujja S."/>
            <person name="Hansen M."/>
            <person name="Howarth C."/>
            <person name="Imamovic A."/>
            <person name="Ireland A."/>
            <person name="Larimer J."/>
            <person name="McCowan C."/>
            <person name="Murphy C."/>
            <person name="Pearson M."/>
            <person name="Poon T.W."/>
            <person name="Priest M."/>
            <person name="Roberts A."/>
            <person name="Saif S."/>
            <person name="Shea T."/>
            <person name="Sisk P."/>
            <person name="Sykes S."/>
            <person name="Wortman J."/>
            <person name="Nusbaum C."/>
            <person name="Birren B."/>
        </authorList>
    </citation>
    <scope>NUCLEOTIDE SEQUENCE [LARGE SCALE GENOMIC DNA]</scope>
    <source>
        <strain evidence="2 3">CBS 101466</strain>
    </source>
</reference>
<keyword evidence="3" id="KW-1185">Reference proteome</keyword>
<feature type="compositionally biased region" description="Pro residues" evidence="1">
    <location>
        <begin position="234"/>
        <end position="243"/>
    </location>
</feature>
<feature type="compositionally biased region" description="Pro residues" evidence="1">
    <location>
        <begin position="374"/>
        <end position="383"/>
    </location>
</feature>
<feature type="compositionally biased region" description="Basic residues" evidence="1">
    <location>
        <begin position="518"/>
        <end position="529"/>
    </location>
</feature>
<feature type="compositionally biased region" description="Polar residues" evidence="1">
    <location>
        <begin position="416"/>
        <end position="425"/>
    </location>
</feature>
<dbReference type="GeneID" id="19969048"/>
<dbReference type="eggNOG" id="ENOG502T3RX">
    <property type="taxonomic scope" value="Eukaryota"/>
</dbReference>
<feature type="region of interest" description="Disordered" evidence="1">
    <location>
        <begin position="1"/>
        <end position="102"/>
    </location>
</feature>
<evidence type="ECO:0000313" key="3">
    <source>
        <dbReference type="Proteomes" id="UP000030752"/>
    </source>
</evidence>
<dbReference type="STRING" id="1220924.W2S1J6"/>
<accession>W2S1J6</accession>
<evidence type="ECO:0000313" key="2">
    <source>
        <dbReference type="EMBL" id="ETN42552.1"/>
    </source>
</evidence>
<proteinExistence type="predicted"/>
<dbReference type="EMBL" id="KB822718">
    <property type="protein sequence ID" value="ETN42552.1"/>
    <property type="molecule type" value="Genomic_DNA"/>
</dbReference>
<dbReference type="HOGENOM" id="CLU_514843_0_0_1"/>
<feature type="region of interest" description="Disordered" evidence="1">
    <location>
        <begin position="122"/>
        <end position="529"/>
    </location>
</feature>
<name>W2S1J6_CYPE1</name>
<dbReference type="PRINTS" id="PR01217">
    <property type="entry name" value="PRICHEXTENSN"/>
</dbReference>
<dbReference type="RefSeq" id="XP_008714288.1">
    <property type="nucleotide sequence ID" value="XM_008716066.1"/>
</dbReference>
<sequence length="529" mass="56652">MSDEEDAADPTRTSSRRDRFKGAVARTRTKLTKKNKETATTVDDFLASGAASTSTGRPSVSDSFSFVSDRPSTSQSHHDESHEILRPTTDPVPPPQPSPRRIVVPKIDVSTSQRYPAAQQIEAHNNDHAAPTHLRPEYQGRLPSTSSLAKGRRRARGLSVQFTDRPPIVIGEGGDEAEIPPIEVGRAKARARSVSPPRTSATQGNSGGRIWNRSPLPYLPRSGTASPQQVPPSLQRPPPPPAPGTQDSGGIPSPGLKRVQTGMIGATPSPISESKQAMDKEFEMSMGISSAHTNTPSSTVSTAEGPTILAPKPIRPPVAVPNVAEIPEPHELKREHGTKSLRNKFVVGEGDALRSARQDQSPIHPPGGSDEDFSPPPGPPPGKQPSRHGPLPPTTQYQGQGFAPPQHPPPGWRQPVQGNPQSQHPPTHRRPPDEELFPPPGPPPERRPVGAPFAPPPAPPAGPPPAPPPPTRNPDDDYMGWVADKPPNAPAHSFPGVDSAGKLAPFPGLDEDQEAKPEKHKKRWFRRGS</sequence>
<dbReference type="VEuPathDB" id="FungiDB:HMPREF1541_01709"/>
<feature type="compositionally biased region" description="Polar residues" evidence="1">
    <location>
        <begin position="287"/>
        <end position="304"/>
    </location>
</feature>
<feature type="compositionally biased region" description="Pro residues" evidence="1">
    <location>
        <begin position="453"/>
        <end position="472"/>
    </location>
</feature>
<organism evidence="2 3">
    <name type="scientific">Cyphellophora europaea (strain CBS 101466)</name>
    <name type="common">Phialophora europaea</name>
    <dbReference type="NCBI Taxonomy" id="1220924"/>
    <lineage>
        <taxon>Eukaryota</taxon>
        <taxon>Fungi</taxon>
        <taxon>Dikarya</taxon>
        <taxon>Ascomycota</taxon>
        <taxon>Pezizomycotina</taxon>
        <taxon>Eurotiomycetes</taxon>
        <taxon>Chaetothyriomycetidae</taxon>
        <taxon>Chaetothyriales</taxon>
        <taxon>Cyphellophoraceae</taxon>
        <taxon>Cyphellophora</taxon>
    </lineage>
</organism>
<dbReference type="Proteomes" id="UP000030752">
    <property type="component" value="Unassembled WGS sequence"/>
</dbReference>
<dbReference type="InParanoid" id="W2S1J6"/>
<dbReference type="AlphaFoldDB" id="W2S1J6"/>
<dbReference type="OrthoDB" id="4356615at2759"/>
<feature type="compositionally biased region" description="Low complexity" evidence="1">
    <location>
        <begin position="57"/>
        <end position="72"/>
    </location>
</feature>
<evidence type="ECO:0000256" key="1">
    <source>
        <dbReference type="SAM" id="MobiDB-lite"/>
    </source>
</evidence>
<feature type="compositionally biased region" description="Basic and acidic residues" evidence="1">
    <location>
        <begin position="327"/>
        <end position="338"/>
    </location>
</feature>
<feature type="compositionally biased region" description="Basic and acidic residues" evidence="1">
    <location>
        <begin position="76"/>
        <end position="85"/>
    </location>
</feature>
<protein>
    <submittedName>
        <fullName evidence="2">Uncharacterized protein</fullName>
    </submittedName>
</protein>